<name>S3UUR2_9LEPT</name>
<keyword evidence="2" id="KW-1185">Reference proteome</keyword>
<dbReference type="EMBL" id="AKWZ02000010">
    <property type="protein sequence ID" value="EPG74161.1"/>
    <property type="molecule type" value="Genomic_DNA"/>
</dbReference>
<gene>
    <name evidence="1" type="ORF">LEP1GSC058_3296</name>
</gene>
<dbReference type="PROSITE" id="PS51257">
    <property type="entry name" value="PROKAR_LIPOPROTEIN"/>
    <property type="match status" value="1"/>
</dbReference>
<dbReference type="STRING" id="1193011.LEP1GSC058_3296"/>
<dbReference type="NCBIfam" id="NF047484">
    <property type="entry name" value="LA1326_LA4305"/>
    <property type="match status" value="1"/>
</dbReference>
<dbReference type="OrthoDB" id="342667at2"/>
<organism evidence="1 2">
    <name type="scientific">Leptospira fainei serovar Hurstbridge str. BUT 6</name>
    <dbReference type="NCBI Taxonomy" id="1193011"/>
    <lineage>
        <taxon>Bacteria</taxon>
        <taxon>Pseudomonadati</taxon>
        <taxon>Spirochaetota</taxon>
        <taxon>Spirochaetia</taxon>
        <taxon>Leptospirales</taxon>
        <taxon>Leptospiraceae</taxon>
        <taxon>Leptospira</taxon>
    </lineage>
</organism>
<accession>S3UUR2</accession>
<keyword evidence="1" id="KW-0449">Lipoprotein</keyword>
<evidence type="ECO:0000313" key="1">
    <source>
        <dbReference type="EMBL" id="EPG74161.1"/>
    </source>
</evidence>
<reference evidence="1" key="1">
    <citation type="submission" date="2013-04" db="EMBL/GenBank/DDBJ databases">
        <authorList>
            <person name="Harkins D.M."/>
            <person name="Durkin A.S."/>
            <person name="Selengut J.D."/>
            <person name="Sanka R."/>
            <person name="DePew J."/>
            <person name="Purushe J."/>
            <person name="Ahmed A."/>
            <person name="van der Linden H."/>
            <person name="Goris M.G.A."/>
            <person name="Hartskeerl R.A."/>
            <person name="Vinetz J.M."/>
            <person name="Sutton G.G."/>
            <person name="Nelson W.C."/>
            <person name="Fouts D.E."/>
        </authorList>
    </citation>
    <scope>NUCLEOTIDE SEQUENCE [LARGE SCALE GENOMIC DNA]</scope>
    <source>
        <strain evidence="1">BUT 6</strain>
    </source>
</reference>
<dbReference type="AlphaFoldDB" id="S3UUR2"/>
<sequence length="294" mass="33920">METSLRKVTPIKKIALKAFFTILIFWIGSGCLSNQKKGMASVSDSIVFFYIHKNPETPIFLEPEKWLPIATSVLSGVHFDEDEKAEFSRRWQILFKYIGISDSLVGAKELVRLFSEDEARKLAELLYKAEQEIPDGAPKGYQIILKREDPIRPGLRIRRTIFYVHNNGNCLVLDFGEIGQVVDFQTTYTLRDWILYPIQEPIASSRNEVFLSEIRPEGLEYASVIPTNEKNQNRICVRPLFWTAKLPVGKTSSNPQKPTKGAEERLKVLKELLEKRLITKEEYERKKTEILKDL</sequence>
<dbReference type="Proteomes" id="UP000014540">
    <property type="component" value="Unassembled WGS sequence"/>
</dbReference>
<protein>
    <submittedName>
        <fullName evidence="1">Lipoprotein</fullName>
    </submittedName>
</protein>
<comment type="caution">
    <text evidence="1">The sequence shown here is derived from an EMBL/GenBank/DDBJ whole genome shotgun (WGS) entry which is preliminary data.</text>
</comment>
<proteinExistence type="predicted"/>
<evidence type="ECO:0000313" key="2">
    <source>
        <dbReference type="Proteomes" id="UP000014540"/>
    </source>
</evidence>